<sequence length="84" mass="8722">MAPYADIAVAVVGALVLAWIADLLTGRRGLGGTILVAAVGAGCGAFLAIRVFAVATLGDWIWTVWSLGAAVICLVAFFLFRSKR</sequence>
<comment type="caution">
    <text evidence="2">The sequence shown here is derived from an EMBL/GenBank/DDBJ whole genome shotgun (WGS) entry which is preliminary data.</text>
</comment>
<proteinExistence type="predicted"/>
<evidence type="ECO:0000313" key="2">
    <source>
        <dbReference type="EMBL" id="MBB4799483.1"/>
    </source>
</evidence>
<keyword evidence="1" id="KW-0472">Membrane</keyword>
<keyword evidence="1" id="KW-1133">Transmembrane helix</keyword>
<reference evidence="2 3" key="1">
    <citation type="submission" date="2020-08" db="EMBL/GenBank/DDBJ databases">
        <title>Functional genomics of gut bacteria from endangered species of beetles.</title>
        <authorList>
            <person name="Carlos-Shanley C."/>
        </authorList>
    </citation>
    <scope>NUCLEOTIDE SEQUENCE [LARGE SCALE GENOMIC DNA]</scope>
    <source>
        <strain evidence="2 3">S00123</strain>
    </source>
</reference>
<feature type="transmembrane region" description="Helical" evidence="1">
    <location>
        <begin position="60"/>
        <end position="80"/>
    </location>
</feature>
<protein>
    <submittedName>
        <fullName evidence="2">ABC-type Fe3+-siderophore transport system permease subunit</fullName>
    </submittedName>
</protein>
<name>A0A7W7ISG9_9CAUL</name>
<dbReference type="EMBL" id="JACHKY010000006">
    <property type="protein sequence ID" value="MBB4799483.1"/>
    <property type="molecule type" value="Genomic_DNA"/>
</dbReference>
<keyword evidence="3" id="KW-1185">Reference proteome</keyword>
<keyword evidence="1" id="KW-0812">Transmembrane</keyword>
<evidence type="ECO:0000313" key="3">
    <source>
        <dbReference type="Proteomes" id="UP000539957"/>
    </source>
</evidence>
<organism evidence="2 3">
    <name type="scientific">Brevundimonas bullata</name>
    <dbReference type="NCBI Taxonomy" id="13160"/>
    <lineage>
        <taxon>Bacteria</taxon>
        <taxon>Pseudomonadati</taxon>
        <taxon>Pseudomonadota</taxon>
        <taxon>Alphaproteobacteria</taxon>
        <taxon>Caulobacterales</taxon>
        <taxon>Caulobacteraceae</taxon>
        <taxon>Brevundimonas</taxon>
    </lineage>
</organism>
<feature type="transmembrane region" description="Helical" evidence="1">
    <location>
        <begin position="6"/>
        <end position="25"/>
    </location>
</feature>
<dbReference type="AlphaFoldDB" id="A0A7W7ISG9"/>
<dbReference type="RefSeq" id="WP_184272823.1">
    <property type="nucleotide sequence ID" value="NZ_JACHKY010000006.1"/>
</dbReference>
<evidence type="ECO:0000256" key="1">
    <source>
        <dbReference type="SAM" id="Phobius"/>
    </source>
</evidence>
<accession>A0A7W7ISG9</accession>
<feature type="transmembrane region" description="Helical" evidence="1">
    <location>
        <begin position="32"/>
        <end position="54"/>
    </location>
</feature>
<dbReference type="Proteomes" id="UP000539957">
    <property type="component" value="Unassembled WGS sequence"/>
</dbReference>
<gene>
    <name evidence="2" type="ORF">HNP32_003241</name>
</gene>